<dbReference type="EC" id="2.4.-.-" evidence="4"/>
<dbReference type="Proteomes" id="UP001172082">
    <property type="component" value="Unassembled WGS sequence"/>
</dbReference>
<evidence type="ECO:0000259" key="3">
    <source>
        <dbReference type="Pfam" id="PF13439"/>
    </source>
</evidence>
<reference evidence="4" key="1">
    <citation type="submission" date="2023-06" db="EMBL/GenBank/DDBJ databases">
        <title>Genomic of Parafulvivirga corallium.</title>
        <authorList>
            <person name="Wang G."/>
        </authorList>
    </citation>
    <scope>NUCLEOTIDE SEQUENCE</scope>
    <source>
        <strain evidence="4">BMA10</strain>
    </source>
</reference>
<dbReference type="Pfam" id="PF00534">
    <property type="entry name" value="Glycos_transf_1"/>
    <property type="match status" value="1"/>
</dbReference>
<dbReference type="RefSeq" id="WP_346751670.1">
    <property type="nucleotide sequence ID" value="NZ_JAUJEA010000003.1"/>
</dbReference>
<proteinExistence type="predicted"/>
<dbReference type="PANTHER" id="PTHR46401">
    <property type="entry name" value="GLYCOSYLTRANSFERASE WBBK-RELATED"/>
    <property type="match status" value="1"/>
</dbReference>
<keyword evidence="5" id="KW-1185">Reference proteome</keyword>
<gene>
    <name evidence="4" type="ORF">QQ008_09725</name>
</gene>
<dbReference type="EMBL" id="JAUJEA010000003">
    <property type="protein sequence ID" value="MDN5201642.1"/>
    <property type="molecule type" value="Genomic_DNA"/>
</dbReference>
<feature type="domain" description="Glycosyltransferase subfamily 4-like N-terminal" evidence="3">
    <location>
        <begin position="34"/>
        <end position="181"/>
    </location>
</feature>
<evidence type="ECO:0000256" key="1">
    <source>
        <dbReference type="ARBA" id="ARBA00022679"/>
    </source>
</evidence>
<dbReference type="InterPro" id="IPR028098">
    <property type="entry name" value="Glyco_trans_4-like_N"/>
</dbReference>
<evidence type="ECO:0000259" key="2">
    <source>
        <dbReference type="Pfam" id="PF00534"/>
    </source>
</evidence>
<organism evidence="4 5">
    <name type="scientific">Splendidivirga corallicola</name>
    <dbReference type="NCBI Taxonomy" id="3051826"/>
    <lineage>
        <taxon>Bacteria</taxon>
        <taxon>Pseudomonadati</taxon>
        <taxon>Bacteroidota</taxon>
        <taxon>Cytophagia</taxon>
        <taxon>Cytophagales</taxon>
        <taxon>Splendidivirgaceae</taxon>
        <taxon>Splendidivirga</taxon>
    </lineage>
</organism>
<dbReference type="Gene3D" id="3.40.50.2000">
    <property type="entry name" value="Glycogen Phosphorylase B"/>
    <property type="match status" value="2"/>
</dbReference>
<dbReference type="GO" id="GO:0016757">
    <property type="term" value="F:glycosyltransferase activity"/>
    <property type="evidence" value="ECO:0007669"/>
    <property type="project" value="UniProtKB-KW"/>
</dbReference>
<dbReference type="InterPro" id="IPR001296">
    <property type="entry name" value="Glyco_trans_1"/>
</dbReference>
<keyword evidence="4" id="KW-0328">Glycosyltransferase</keyword>
<dbReference type="PANTHER" id="PTHR46401:SF2">
    <property type="entry name" value="GLYCOSYLTRANSFERASE WBBK-RELATED"/>
    <property type="match status" value="1"/>
</dbReference>
<keyword evidence="1 4" id="KW-0808">Transferase</keyword>
<dbReference type="Pfam" id="PF13439">
    <property type="entry name" value="Glyco_transf_4"/>
    <property type="match status" value="1"/>
</dbReference>
<accession>A0ABT8KLR7</accession>
<name>A0ABT8KLR7_9BACT</name>
<protein>
    <submittedName>
        <fullName evidence="4">Glycosyltransferase</fullName>
        <ecNumber evidence="4">2.4.-.-</ecNumber>
    </submittedName>
</protein>
<feature type="domain" description="Glycosyl transferase family 1" evidence="2">
    <location>
        <begin position="196"/>
        <end position="356"/>
    </location>
</feature>
<evidence type="ECO:0000313" key="5">
    <source>
        <dbReference type="Proteomes" id="UP001172082"/>
    </source>
</evidence>
<evidence type="ECO:0000313" key="4">
    <source>
        <dbReference type="EMBL" id="MDN5201642.1"/>
    </source>
</evidence>
<dbReference type="SUPFAM" id="SSF53756">
    <property type="entry name" value="UDP-Glycosyltransferase/glycogen phosphorylase"/>
    <property type="match status" value="1"/>
</dbReference>
<comment type="caution">
    <text evidence="4">The sequence shown here is derived from an EMBL/GenBank/DDBJ whole genome shotgun (WGS) entry which is preliminary data.</text>
</comment>
<sequence length="382" mass="44831">MRRNIHITPSRFHNASRILKETNSISSLNIFDEILIVALGDGNLPEHEKIDSKRSVWRVPLHTFGLKEGKFRGYLRYLEWMIKVTWYFGFRKKVAMVNSHSIMDLHIAFLIKLLNRKCKLIYDTHELETERHYFKGLDRAIMKFLERILIRSVDHIFVVSESIAEWYRKTYRLENVTTVRNIPSFDRSVKLERSTIFRDKFNIPENSIVFLFQGAFSYGRGIEIILNIFKKLSMDHVLIFMGFGLLQEKIKEISETHSNVFLMQAVPPSEVPKYASSADVGLLPYENTCLNHYYCSPNKLFEYAISGIPVLASNFPDISRFLDKYDCGWKAEVNEEAFRDVIQSLNKEDIKKKQLRATDTRELIGWDLEEQNLLSVYSKMFN</sequence>